<evidence type="ECO:0000256" key="3">
    <source>
        <dbReference type="SAM" id="MobiDB-lite"/>
    </source>
</evidence>
<dbReference type="GO" id="GO:0043527">
    <property type="term" value="C:tRNA methyltransferase complex"/>
    <property type="evidence" value="ECO:0007669"/>
    <property type="project" value="UniProtKB-ARBA"/>
</dbReference>
<feature type="non-terminal residue" evidence="6">
    <location>
        <position position="500"/>
    </location>
</feature>
<dbReference type="AlphaFoldDB" id="A0A1X6NIS9"/>
<organism evidence="6 7">
    <name type="scientific">Porphyra umbilicalis</name>
    <name type="common">Purple laver</name>
    <name type="synonym">Red alga</name>
    <dbReference type="NCBI Taxonomy" id="2786"/>
    <lineage>
        <taxon>Eukaryota</taxon>
        <taxon>Rhodophyta</taxon>
        <taxon>Bangiophyceae</taxon>
        <taxon>Bangiales</taxon>
        <taxon>Bangiaceae</taxon>
        <taxon>Porphyra</taxon>
    </lineage>
</organism>
<dbReference type="Gene3D" id="3.30.2130.30">
    <property type="match status" value="1"/>
</dbReference>
<feature type="domain" description="Ribosomal RNA large subunit methyltransferase K/L-like methyltransferase" evidence="4">
    <location>
        <begin position="284"/>
        <end position="410"/>
    </location>
</feature>
<dbReference type="GO" id="GO:0032259">
    <property type="term" value="P:methylation"/>
    <property type="evidence" value="ECO:0007669"/>
    <property type="project" value="UniProtKB-KW"/>
</dbReference>
<evidence type="ECO:0000259" key="4">
    <source>
        <dbReference type="Pfam" id="PF01170"/>
    </source>
</evidence>
<accession>A0A1X6NIS9</accession>
<evidence type="ECO:0000256" key="2">
    <source>
        <dbReference type="ARBA" id="ARBA00022679"/>
    </source>
</evidence>
<dbReference type="GO" id="GO:0008168">
    <property type="term" value="F:methyltransferase activity"/>
    <property type="evidence" value="ECO:0007669"/>
    <property type="project" value="UniProtKB-KW"/>
</dbReference>
<protein>
    <submittedName>
        <fullName evidence="6">Uncharacterized protein</fullName>
    </submittedName>
</protein>
<dbReference type="EMBL" id="KV920424">
    <property type="protein sequence ID" value="OSX68519.1"/>
    <property type="molecule type" value="Genomic_DNA"/>
</dbReference>
<dbReference type="GO" id="GO:0003676">
    <property type="term" value="F:nucleic acid binding"/>
    <property type="evidence" value="ECO:0007669"/>
    <property type="project" value="InterPro"/>
</dbReference>
<evidence type="ECO:0000259" key="5">
    <source>
        <dbReference type="Pfam" id="PF22020"/>
    </source>
</evidence>
<reference evidence="6 7" key="1">
    <citation type="submission" date="2017-03" db="EMBL/GenBank/DDBJ databases">
        <title>WGS assembly of Porphyra umbilicalis.</title>
        <authorList>
            <person name="Brawley S.H."/>
            <person name="Blouin N.A."/>
            <person name="Ficko-Blean E."/>
            <person name="Wheeler G.L."/>
            <person name="Lohr M."/>
            <person name="Goodson H.V."/>
            <person name="Jenkins J.W."/>
            <person name="Blaby-Haas C.E."/>
            <person name="Helliwell K.E."/>
            <person name="Chan C."/>
            <person name="Marriage T."/>
            <person name="Bhattacharya D."/>
            <person name="Klein A.S."/>
            <person name="Badis Y."/>
            <person name="Brodie J."/>
            <person name="Cao Y."/>
            <person name="Collen J."/>
            <person name="Dittami S.M."/>
            <person name="Gachon C.M."/>
            <person name="Green B.R."/>
            <person name="Karpowicz S."/>
            <person name="Kim J.W."/>
            <person name="Kudahl U."/>
            <person name="Lin S."/>
            <person name="Michel G."/>
            <person name="Mittag M."/>
            <person name="Olson B.J."/>
            <person name="Pangilinan J."/>
            <person name="Peng Y."/>
            <person name="Qiu H."/>
            <person name="Shu S."/>
            <person name="Singer J.T."/>
            <person name="Smith A.G."/>
            <person name="Sprecher B.N."/>
            <person name="Wagner V."/>
            <person name="Wang W."/>
            <person name="Wang Z.-Y."/>
            <person name="Yan J."/>
            <person name="Yarish C."/>
            <person name="Zoeuner-Riek S."/>
            <person name="Zhuang Y."/>
            <person name="Zou Y."/>
            <person name="Lindquist E.A."/>
            <person name="Grimwood J."/>
            <person name="Barry K."/>
            <person name="Rokhsar D.S."/>
            <person name="Schmutz J."/>
            <person name="Stiller J.W."/>
            <person name="Grossman A.R."/>
            <person name="Prochnik S.E."/>
        </authorList>
    </citation>
    <scope>NUCLEOTIDE SEQUENCE [LARGE SCALE GENOMIC DNA]</scope>
    <source>
        <strain evidence="6">4086291</strain>
    </source>
</reference>
<dbReference type="PANTHER" id="PTHR47313">
    <property type="entry name" value="RIBOSOMAL RNA LARGE SUBUNIT METHYLTRANSFERASE K/L"/>
    <property type="match status" value="1"/>
</dbReference>
<feature type="domain" description="RlmL ferredoxin-like" evidence="5">
    <location>
        <begin position="4"/>
        <end position="62"/>
    </location>
</feature>
<feature type="compositionally biased region" description="Gly residues" evidence="3">
    <location>
        <begin position="243"/>
        <end position="262"/>
    </location>
</feature>
<dbReference type="InterPro" id="IPR054170">
    <property type="entry name" value="RlmL_1st"/>
</dbReference>
<dbReference type="Pfam" id="PF01170">
    <property type="entry name" value="UPF0020"/>
    <property type="match status" value="1"/>
</dbReference>
<feature type="region of interest" description="Disordered" evidence="3">
    <location>
        <begin position="241"/>
        <end position="279"/>
    </location>
</feature>
<dbReference type="InterPro" id="IPR000241">
    <property type="entry name" value="RlmKL-like_Mtase"/>
</dbReference>
<keyword evidence="2" id="KW-0808">Transferase</keyword>
<proteinExistence type="predicted"/>
<dbReference type="CDD" id="cd11715">
    <property type="entry name" value="THUMP_AdoMetMT"/>
    <property type="match status" value="1"/>
</dbReference>
<evidence type="ECO:0000256" key="1">
    <source>
        <dbReference type="ARBA" id="ARBA00022603"/>
    </source>
</evidence>
<gene>
    <name evidence="6" type="ORF">BU14_2649s0001</name>
</gene>
<keyword evidence="7" id="KW-1185">Reference proteome</keyword>
<dbReference type="PROSITE" id="PS00092">
    <property type="entry name" value="N6_MTASE"/>
    <property type="match status" value="1"/>
</dbReference>
<evidence type="ECO:0000313" key="7">
    <source>
        <dbReference type="Proteomes" id="UP000218209"/>
    </source>
</evidence>
<evidence type="ECO:0000313" key="6">
    <source>
        <dbReference type="EMBL" id="OSX68519.1"/>
    </source>
</evidence>
<dbReference type="SUPFAM" id="SSF53335">
    <property type="entry name" value="S-adenosyl-L-methionine-dependent methyltransferases"/>
    <property type="match status" value="1"/>
</dbReference>
<name>A0A1X6NIS9_PORUM</name>
<dbReference type="Proteomes" id="UP000218209">
    <property type="component" value="Unassembled WGS sequence"/>
</dbReference>
<sequence length="500" mass="49437">TAYTFFATCPRGLGEALASEIAAPTVGGTLLAVHPSGVRFGGPSLAAGYAAVLWARTAIRVLVEVGPPLDVSRVRGRLSDTVYEWVRDGAAVAPAADAATAGAGGWPTLVPRGTTFAVDARVGGIAGAPGGGVGLTRAVGLAVKDAVCDALVGGGLPKPDRPPGGYASAGVPLFVAASGDAVTLYRDLVGGSLHKRGYRAGGGVVHRASLNETVAAGLCYAAGFSVDGGWAPPADVASPLARRGGGNGGGDGGGGVDNGGGNDAAAAAAPPPPPSWDAGAPLAVVDPMCGSGTLLVEAGLLARRVPPGLLRPPGAPPHPFEAWPDYSPGAWDALRSDAAARVRPAATCGVRLYGNDLHGGALSLAVSGLATARLDRMVVLNQGDAATYVPPGGVGLVLSNPPWGRRLRARDERVRGAPVEAGGGSDGGDGGGGGGDGGDPDPWGALGTFLRRQAGGATATLLSGDAGATRGLRMRAAVKRPVRIGDVDCRIVQYAVLPPK</sequence>
<feature type="region of interest" description="Disordered" evidence="3">
    <location>
        <begin position="413"/>
        <end position="445"/>
    </location>
</feature>
<dbReference type="PANTHER" id="PTHR47313:SF1">
    <property type="entry name" value="RIBOSOMAL RNA LARGE SUBUNIT METHYLTRANSFERASE K_L"/>
    <property type="match status" value="1"/>
</dbReference>
<keyword evidence="1" id="KW-0489">Methyltransferase</keyword>
<dbReference type="Pfam" id="PF22020">
    <property type="entry name" value="RlmL_1st"/>
    <property type="match status" value="1"/>
</dbReference>
<feature type="compositionally biased region" description="Gly residues" evidence="3">
    <location>
        <begin position="421"/>
        <end position="437"/>
    </location>
</feature>
<feature type="non-terminal residue" evidence="6">
    <location>
        <position position="1"/>
    </location>
</feature>
<dbReference type="Gene3D" id="3.40.50.150">
    <property type="entry name" value="Vaccinia Virus protein VP39"/>
    <property type="match status" value="1"/>
</dbReference>
<dbReference type="InterPro" id="IPR029063">
    <property type="entry name" value="SAM-dependent_MTases_sf"/>
</dbReference>
<dbReference type="OrthoDB" id="416496at2759"/>
<dbReference type="InterPro" id="IPR002052">
    <property type="entry name" value="DNA_methylase_N6_adenine_CS"/>
</dbReference>